<evidence type="ECO:0000256" key="3">
    <source>
        <dbReference type="ARBA" id="ARBA00022528"/>
    </source>
</evidence>
<name>D8TAJ0_SELML</name>
<proteinExistence type="inferred from homology"/>
<comment type="subcellular location">
    <subcellularLocation>
        <location evidence="1">Plastid</location>
        <location evidence="1">Chloroplast</location>
    </subcellularLocation>
</comment>
<keyword evidence="8" id="KW-0443">Lipid metabolism</keyword>
<evidence type="ECO:0000256" key="5">
    <source>
        <dbReference type="ARBA" id="ARBA00022801"/>
    </source>
</evidence>
<keyword evidence="6" id="KW-0809">Transit peptide</keyword>
<dbReference type="EMBL" id="GL377703">
    <property type="protein sequence ID" value="EFJ06301.1"/>
    <property type="molecule type" value="Genomic_DNA"/>
</dbReference>
<dbReference type="AlphaFoldDB" id="D8TAJ0"/>
<evidence type="ECO:0000256" key="4">
    <source>
        <dbReference type="ARBA" id="ARBA00022640"/>
    </source>
</evidence>
<keyword evidence="12" id="KW-1185">Reference proteome</keyword>
<dbReference type="PANTHER" id="PTHR31403">
    <property type="entry name" value="PHOSPHOLIPASE A1-IBETA2, CHLOROPLASTIC"/>
    <property type="match status" value="1"/>
</dbReference>
<keyword evidence="3" id="KW-0150">Chloroplast</keyword>
<dbReference type="CDD" id="cd00519">
    <property type="entry name" value="Lipase_3"/>
    <property type="match status" value="1"/>
</dbReference>
<keyword evidence="5" id="KW-0378">Hydrolase</keyword>
<organism evidence="12">
    <name type="scientific">Selaginella moellendorffii</name>
    <name type="common">Spikemoss</name>
    <dbReference type="NCBI Taxonomy" id="88036"/>
    <lineage>
        <taxon>Eukaryota</taxon>
        <taxon>Viridiplantae</taxon>
        <taxon>Streptophyta</taxon>
        <taxon>Embryophyta</taxon>
        <taxon>Tracheophyta</taxon>
        <taxon>Lycopodiopsida</taxon>
        <taxon>Selaginellales</taxon>
        <taxon>Selaginellaceae</taxon>
        <taxon>Selaginella</taxon>
    </lineage>
</organism>
<protein>
    <recommendedName>
        <fullName evidence="10">Fungal lipase-type domain-containing protein</fullName>
    </recommendedName>
</protein>
<accession>D8TAJ0</accession>
<gene>
    <name evidence="11" type="ORF">SELMODRAFT_430790</name>
</gene>
<feature type="signal peptide" evidence="9">
    <location>
        <begin position="1"/>
        <end position="20"/>
    </location>
</feature>
<reference evidence="11 12" key="1">
    <citation type="journal article" date="2011" name="Science">
        <title>The Selaginella genome identifies genetic changes associated with the evolution of vascular plants.</title>
        <authorList>
            <person name="Banks J.A."/>
            <person name="Nishiyama T."/>
            <person name="Hasebe M."/>
            <person name="Bowman J.L."/>
            <person name="Gribskov M."/>
            <person name="dePamphilis C."/>
            <person name="Albert V.A."/>
            <person name="Aono N."/>
            <person name="Aoyama T."/>
            <person name="Ambrose B.A."/>
            <person name="Ashton N.W."/>
            <person name="Axtell M.J."/>
            <person name="Barker E."/>
            <person name="Barker M.S."/>
            <person name="Bennetzen J.L."/>
            <person name="Bonawitz N.D."/>
            <person name="Chapple C."/>
            <person name="Cheng C."/>
            <person name="Correa L.G."/>
            <person name="Dacre M."/>
            <person name="DeBarry J."/>
            <person name="Dreyer I."/>
            <person name="Elias M."/>
            <person name="Engstrom E.M."/>
            <person name="Estelle M."/>
            <person name="Feng L."/>
            <person name="Finet C."/>
            <person name="Floyd S.K."/>
            <person name="Frommer W.B."/>
            <person name="Fujita T."/>
            <person name="Gramzow L."/>
            <person name="Gutensohn M."/>
            <person name="Harholt J."/>
            <person name="Hattori M."/>
            <person name="Heyl A."/>
            <person name="Hirai T."/>
            <person name="Hiwatashi Y."/>
            <person name="Ishikawa M."/>
            <person name="Iwata M."/>
            <person name="Karol K.G."/>
            <person name="Koehler B."/>
            <person name="Kolukisaoglu U."/>
            <person name="Kubo M."/>
            <person name="Kurata T."/>
            <person name="Lalonde S."/>
            <person name="Li K."/>
            <person name="Li Y."/>
            <person name="Litt A."/>
            <person name="Lyons E."/>
            <person name="Manning G."/>
            <person name="Maruyama T."/>
            <person name="Michael T.P."/>
            <person name="Mikami K."/>
            <person name="Miyazaki S."/>
            <person name="Morinaga S."/>
            <person name="Murata T."/>
            <person name="Mueller-Roeber B."/>
            <person name="Nelson D.R."/>
            <person name="Obara M."/>
            <person name="Oguri Y."/>
            <person name="Olmstead R.G."/>
            <person name="Onodera N."/>
            <person name="Petersen B.L."/>
            <person name="Pils B."/>
            <person name="Prigge M."/>
            <person name="Rensing S.A."/>
            <person name="Riano-Pachon D.M."/>
            <person name="Roberts A.W."/>
            <person name="Sato Y."/>
            <person name="Scheller H.V."/>
            <person name="Schulz B."/>
            <person name="Schulz C."/>
            <person name="Shakirov E.V."/>
            <person name="Shibagaki N."/>
            <person name="Shinohara N."/>
            <person name="Shippen D.E."/>
            <person name="Soerensen I."/>
            <person name="Sotooka R."/>
            <person name="Sugimoto N."/>
            <person name="Sugita M."/>
            <person name="Sumikawa N."/>
            <person name="Tanurdzic M."/>
            <person name="Theissen G."/>
            <person name="Ulvskov P."/>
            <person name="Wakazuki S."/>
            <person name="Weng J.K."/>
            <person name="Willats W.W."/>
            <person name="Wipf D."/>
            <person name="Wolf P.G."/>
            <person name="Yang L."/>
            <person name="Zimmer A.D."/>
            <person name="Zhu Q."/>
            <person name="Mitros T."/>
            <person name="Hellsten U."/>
            <person name="Loque D."/>
            <person name="Otillar R."/>
            <person name="Salamov A."/>
            <person name="Schmutz J."/>
            <person name="Shapiro H."/>
            <person name="Lindquist E."/>
            <person name="Lucas S."/>
            <person name="Rokhsar D."/>
            <person name="Grigoriev I.V."/>
        </authorList>
    </citation>
    <scope>NUCLEOTIDE SEQUENCE [LARGE SCALE GENOMIC DNA]</scope>
</reference>
<dbReference type="Pfam" id="PF01764">
    <property type="entry name" value="Lipase_3"/>
    <property type="match status" value="1"/>
</dbReference>
<feature type="chain" id="PRO_5003123436" description="Fungal lipase-type domain-containing protein" evidence="9">
    <location>
        <begin position="21"/>
        <end position="343"/>
    </location>
</feature>
<keyword evidence="9" id="KW-0732">Signal</keyword>
<evidence type="ECO:0000313" key="12">
    <source>
        <dbReference type="Proteomes" id="UP000001514"/>
    </source>
</evidence>
<keyword evidence="7" id="KW-0442">Lipid degradation</keyword>
<keyword evidence="4" id="KW-0934">Plastid</keyword>
<dbReference type="GO" id="GO:0016042">
    <property type="term" value="P:lipid catabolic process"/>
    <property type="evidence" value="ECO:0007669"/>
    <property type="project" value="UniProtKB-KW"/>
</dbReference>
<dbReference type="OrthoDB" id="426718at2759"/>
<evidence type="ECO:0000256" key="1">
    <source>
        <dbReference type="ARBA" id="ARBA00004229"/>
    </source>
</evidence>
<dbReference type="KEGG" id="smo:SELMODRAFT_430790"/>
<dbReference type="InParanoid" id="D8TAJ0"/>
<dbReference type="SUPFAM" id="SSF53474">
    <property type="entry name" value="alpha/beta-Hydrolases"/>
    <property type="match status" value="1"/>
</dbReference>
<evidence type="ECO:0000256" key="2">
    <source>
        <dbReference type="ARBA" id="ARBA00010701"/>
    </source>
</evidence>
<evidence type="ECO:0000256" key="9">
    <source>
        <dbReference type="SAM" id="SignalP"/>
    </source>
</evidence>
<dbReference type="InterPro" id="IPR002921">
    <property type="entry name" value="Fungal_lipase-type"/>
</dbReference>
<evidence type="ECO:0000256" key="6">
    <source>
        <dbReference type="ARBA" id="ARBA00022946"/>
    </source>
</evidence>
<feature type="domain" description="Fungal lipase-type" evidence="10">
    <location>
        <begin position="90"/>
        <end position="241"/>
    </location>
</feature>
<dbReference type="Gene3D" id="3.40.50.1820">
    <property type="entry name" value="alpha/beta hydrolase"/>
    <property type="match status" value="1"/>
</dbReference>
<dbReference type="Proteomes" id="UP000001514">
    <property type="component" value="Unassembled WGS sequence"/>
</dbReference>
<dbReference type="InterPro" id="IPR029058">
    <property type="entry name" value="AB_hydrolase_fold"/>
</dbReference>
<dbReference type="HOGENOM" id="CLU_809861_0_0_1"/>
<dbReference type="GO" id="GO:0009507">
    <property type="term" value="C:chloroplast"/>
    <property type="evidence" value="ECO:0007669"/>
    <property type="project" value="UniProtKB-SubCell"/>
</dbReference>
<sequence>MAIFPLALVVSTFFLGAAIAASWDRDTLLLYGGIVEDVYNKINSSSIISSGSDYRITRDLYAAEKTGPFFGEPWVWIGCVAISDSRQNVVVVFRGTSNPGEWAKNLLVSRVSFTYLNGSTANSPGIHDGFLSLYTESDEGKISLRQQTVEELRSLASSNPGYSISFVGHSLGGALATLAAFDVANSDIMDHVQGKKLSVYTFASPMVGDETFKQLVEEAISALDVLRVSDIRDVVPYLPSLNYVHVGEDFTVDGCQFDGNNNGGDVFSKVIEYHSLVRYMRTVSLIKGDGITGGRINKKDLEGVMEFVRQIISKANAGWSGFKNLVLAMKHYVQNFSASCTTN</sequence>
<dbReference type="GO" id="GO:0004620">
    <property type="term" value="F:phospholipase activity"/>
    <property type="evidence" value="ECO:0000318"/>
    <property type="project" value="GO_Central"/>
</dbReference>
<evidence type="ECO:0000259" key="10">
    <source>
        <dbReference type="Pfam" id="PF01764"/>
    </source>
</evidence>
<evidence type="ECO:0000313" key="11">
    <source>
        <dbReference type="EMBL" id="EFJ06301.1"/>
    </source>
</evidence>
<evidence type="ECO:0000256" key="7">
    <source>
        <dbReference type="ARBA" id="ARBA00022963"/>
    </source>
</evidence>
<comment type="similarity">
    <text evidence="2">Belongs to the AB hydrolase superfamily. Lipase family.</text>
</comment>
<dbReference type="eggNOG" id="KOG4569">
    <property type="taxonomic scope" value="Eukaryota"/>
</dbReference>
<evidence type="ECO:0000256" key="8">
    <source>
        <dbReference type="ARBA" id="ARBA00023098"/>
    </source>
</evidence>
<dbReference type="PANTHER" id="PTHR31403:SF54">
    <property type="entry name" value="PHOSPHOLIPASE A(1) DAD1, CHLOROPLASTIC"/>
    <property type="match status" value="1"/>
</dbReference>
<dbReference type="Gramene" id="EFJ06301">
    <property type="protein sequence ID" value="EFJ06301"/>
    <property type="gene ID" value="SELMODRAFT_430790"/>
</dbReference>